<organism evidence="8 9">
    <name type="scientific">Agrocybe pediades</name>
    <dbReference type="NCBI Taxonomy" id="84607"/>
    <lineage>
        <taxon>Eukaryota</taxon>
        <taxon>Fungi</taxon>
        <taxon>Dikarya</taxon>
        <taxon>Basidiomycota</taxon>
        <taxon>Agaricomycotina</taxon>
        <taxon>Agaricomycetes</taxon>
        <taxon>Agaricomycetidae</taxon>
        <taxon>Agaricales</taxon>
        <taxon>Agaricineae</taxon>
        <taxon>Strophariaceae</taxon>
        <taxon>Agrocybe</taxon>
    </lineage>
</organism>
<feature type="chain" id="PRO_5034278851" description="Hydrophobin" evidence="7">
    <location>
        <begin position="21"/>
        <end position="114"/>
    </location>
</feature>
<dbReference type="InterPro" id="IPR001338">
    <property type="entry name" value="Class_I_Hydrophobin"/>
</dbReference>
<comment type="subcellular location">
    <subcellularLocation>
        <location evidence="1 7">Secreted</location>
        <location evidence="1 7">Cell wall</location>
    </subcellularLocation>
</comment>
<keyword evidence="4 7" id="KW-0964">Secreted</keyword>
<evidence type="ECO:0000256" key="1">
    <source>
        <dbReference type="ARBA" id="ARBA00004191"/>
    </source>
</evidence>
<gene>
    <name evidence="8" type="ORF">D9613_010553</name>
</gene>
<evidence type="ECO:0000256" key="6">
    <source>
        <dbReference type="ARBA" id="ARBA00023157"/>
    </source>
</evidence>
<comment type="caution">
    <text evidence="8">The sequence shown here is derived from an EMBL/GenBank/DDBJ whole genome shotgun (WGS) entry which is preliminary data.</text>
</comment>
<keyword evidence="3 7" id="KW-0134">Cell wall</keyword>
<name>A0A8H4QG68_9AGAR</name>
<dbReference type="Proteomes" id="UP000521872">
    <property type="component" value="Unassembled WGS sequence"/>
</dbReference>
<dbReference type="GO" id="GO:0005199">
    <property type="term" value="F:structural constituent of cell wall"/>
    <property type="evidence" value="ECO:0007669"/>
    <property type="project" value="InterPro"/>
</dbReference>
<keyword evidence="6 7" id="KW-1015">Disulfide bond</keyword>
<dbReference type="GO" id="GO:0009277">
    <property type="term" value="C:fungal-type cell wall"/>
    <property type="evidence" value="ECO:0007669"/>
    <property type="project" value="InterPro"/>
</dbReference>
<evidence type="ECO:0000313" key="9">
    <source>
        <dbReference type="Proteomes" id="UP000521872"/>
    </source>
</evidence>
<dbReference type="PROSITE" id="PS00956">
    <property type="entry name" value="HYDROPHOBIN"/>
    <property type="match status" value="1"/>
</dbReference>
<keyword evidence="9" id="KW-1185">Reference proteome</keyword>
<dbReference type="EMBL" id="JAACJL010000059">
    <property type="protein sequence ID" value="KAF4610210.1"/>
    <property type="molecule type" value="Genomic_DNA"/>
</dbReference>
<evidence type="ECO:0000256" key="4">
    <source>
        <dbReference type="ARBA" id="ARBA00022525"/>
    </source>
</evidence>
<feature type="signal peptide" evidence="7">
    <location>
        <begin position="1"/>
        <end position="20"/>
    </location>
</feature>
<dbReference type="InterPro" id="IPR019778">
    <property type="entry name" value="Class_I_Hydrophobin_CS"/>
</dbReference>
<evidence type="ECO:0000256" key="2">
    <source>
        <dbReference type="ARBA" id="ARBA00010446"/>
    </source>
</evidence>
<dbReference type="SMART" id="SM00075">
    <property type="entry name" value="HYDRO"/>
    <property type="match status" value="1"/>
</dbReference>
<keyword evidence="5 7" id="KW-0732">Signal</keyword>
<dbReference type="Pfam" id="PF01185">
    <property type="entry name" value="Hydrophobin"/>
    <property type="match status" value="1"/>
</dbReference>
<dbReference type="CDD" id="cd23507">
    <property type="entry name" value="hydrophobin_I"/>
    <property type="match status" value="1"/>
</dbReference>
<sequence length="114" mass="11477">MFSSRIALLVAASLASFAVAAPYEMGDIVNSCNTGAVQCCNQIFESGSEQSNFLHGILGATIGAITAQAGLACVPITGIGIGSGAQCSSQPVCCSDNHMNGLIVIGCNPININL</sequence>
<proteinExistence type="inferred from homology"/>
<evidence type="ECO:0000313" key="8">
    <source>
        <dbReference type="EMBL" id="KAF4610210.1"/>
    </source>
</evidence>
<comment type="similarity">
    <text evidence="2 7">Belongs to the fungal hydrophobin family.</text>
</comment>
<protein>
    <recommendedName>
        <fullName evidence="7">Hydrophobin</fullName>
    </recommendedName>
</protein>
<evidence type="ECO:0000256" key="7">
    <source>
        <dbReference type="RuleBase" id="RU365009"/>
    </source>
</evidence>
<evidence type="ECO:0000256" key="5">
    <source>
        <dbReference type="ARBA" id="ARBA00022729"/>
    </source>
</evidence>
<evidence type="ECO:0000256" key="3">
    <source>
        <dbReference type="ARBA" id="ARBA00022512"/>
    </source>
</evidence>
<dbReference type="AlphaFoldDB" id="A0A8H4QG68"/>
<accession>A0A8H4QG68</accession>
<reference evidence="8 9" key="1">
    <citation type="submission" date="2019-12" db="EMBL/GenBank/DDBJ databases">
        <authorList>
            <person name="Floudas D."/>
            <person name="Bentzer J."/>
            <person name="Ahren D."/>
            <person name="Johansson T."/>
            <person name="Persson P."/>
            <person name="Tunlid A."/>
        </authorList>
    </citation>
    <scope>NUCLEOTIDE SEQUENCE [LARGE SCALE GENOMIC DNA]</scope>
    <source>
        <strain evidence="8 9">CBS 102.39</strain>
    </source>
</reference>